<reference evidence="2" key="1">
    <citation type="journal article" date="2019" name="Int. J. Syst. Evol. Microbiol.">
        <title>The Global Catalogue of Microorganisms (GCM) 10K type strain sequencing project: providing services to taxonomists for standard genome sequencing and annotation.</title>
        <authorList>
            <consortium name="The Broad Institute Genomics Platform"/>
            <consortium name="The Broad Institute Genome Sequencing Center for Infectious Disease"/>
            <person name="Wu L."/>
            <person name="Ma J."/>
        </authorList>
    </citation>
    <scope>NUCLEOTIDE SEQUENCE [LARGE SCALE GENOMIC DNA]</scope>
    <source>
        <strain evidence="2">CGMCC 1.12966</strain>
    </source>
</reference>
<dbReference type="Gene3D" id="1.10.10.10">
    <property type="entry name" value="Winged helix-like DNA-binding domain superfamily/Winged helix DNA-binding domain"/>
    <property type="match status" value="1"/>
</dbReference>
<sequence length="231" mass="26434">MFINKLIFMQYRLLRDVIDLLAAFEEEALSNGMQADIKQFKRWLAKDLSTNAIAAEETDWVGKRQGRSADSVISTLFVHVNRYAKMYAKAAMQGSSFATQEEFIYLINLQSFGPMGKMELIKSNIQEKPVGMQIIRRLLNQGWVKQRDSQRDKRSKIIEITDAGIHALAAQMPKIRQATQLIGGDLRDTEKLELIRLMTKLDNFHKPIYYANHAPANLLDLVADNYLTPNN</sequence>
<proteinExistence type="predicted"/>
<evidence type="ECO:0000313" key="1">
    <source>
        <dbReference type="EMBL" id="GHE23344.1"/>
    </source>
</evidence>
<protein>
    <recommendedName>
        <fullName evidence="3">MarR family transcriptional regulator</fullName>
    </recommendedName>
</protein>
<evidence type="ECO:0008006" key="3">
    <source>
        <dbReference type="Google" id="ProtNLM"/>
    </source>
</evidence>
<dbReference type="Proteomes" id="UP000620550">
    <property type="component" value="Unassembled WGS sequence"/>
</dbReference>
<organism evidence="1 2">
    <name type="scientific">Sphingobacterium griseoflavum</name>
    <dbReference type="NCBI Taxonomy" id="1474952"/>
    <lineage>
        <taxon>Bacteria</taxon>
        <taxon>Pseudomonadati</taxon>
        <taxon>Bacteroidota</taxon>
        <taxon>Sphingobacteriia</taxon>
        <taxon>Sphingobacteriales</taxon>
        <taxon>Sphingobacteriaceae</taxon>
        <taxon>Sphingobacterium</taxon>
    </lineage>
</organism>
<gene>
    <name evidence="1" type="ORF">GCM10017764_03120</name>
</gene>
<dbReference type="InterPro" id="IPR036390">
    <property type="entry name" value="WH_DNA-bd_sf"/>
</dbReference>
<dbReference type="SUPFAM" id="SSF46785">
    <property type="entry name" value="Winged helix' DNA-binding domain"/>
    <property type="match status" value="1"/>
</dbReference>
<comment type="caution">
    <text evidence="1">The sequence shown here is derived from an EMBL/GenBank/DDBJ whole genome shotgun (WGS) entry which is preliminary data.</text>
</comment>
<evidence type="ECO:0000313" key="2">
    <source>
        <dbReference type="Proteomes" id="UP000620550"/>
    </source>
</evidence>
<name>A0ABQ3HR73_9SPHI</name>
<dbReference type="InterPro" id="IPR036388">
    <property type="entry name" value="WH-like_DNA-bd_sf"/>
</dbReference>
<accession>A0ABQ3HR73</accession>
<dbReference type="EMBL" id="BNAF01000001">
    <property type="protein sequence ID" value="GHE23344.1"/>
    <property type="molecule type" value="Genomic_DNA"/>
</dbReference>
<keyword evidence="2" id="KW-1185">Reference proteome</keyword>